<feature type="compositionally biased region" description="Basic and acidic residues" evidence="1">
    <location>
        <begin position="280"/>
        <end position="289"/>
    </location>
</feature>
<feature type="region of interest" description="Disordered" evidence="1">
    <location>
        <begin position="44"/>
        <end position="74"/>
    </location>
</feature>
<evidence type="ECO:0000256" key="1">
    <source>
        <dbReference type="SAM" id="MobiDB-lite"/>
    </source>
</evidence>
<sequence length="289" mass="33073">MRCAPECRAASCPQATKRGIDGKLWHSRKCGEHFRWVLKPTKASLSKPSLSKPKPTKASLSKPKPTKAGLSKPKPTYVRRNHRKLHERGASATKLWLTQPNRKLLTWKEYTALSKEERSVYKEWNRHMDESQRSAKHKKTNAARRRDCTSGACARTLHGKSNAKLVHCCAMGRSNKTRCLPLHRQDADVLCVGGKFGHVRLQSILKPKYEKMLDAAIKSTPRWPPRARATMSPDDERTEQPRKPKNLPAAQREQMYKGILSSPKKGQSAKTRANFRKEKRFYDPEYDSH</sequence>
<protein>
    <submittedName>
        <fullName evidence="2">Uncharacterized protein</fullName>
    </submittedName>
</protein>
<evidence type="ECO:0000313" key="2">
    <source>
        <dbReference type="EMBL" id="QHU15227.1"/>
    </source>
</evidence>
<feature type="region of interest" description="Disordered" evidence="1">
    <location>
        <begin position="220"/>
        <end position="289"/>
    </location>
</feature>
<organism evidence="2">
    <name type="scientific">viral metagenome</name>
    <dbReference type="NCBI Taxonomy" id="1070528"/>
    <lineage>
        <taxon>unclassified sequences</taxon>
        <taxon>metagenomes</taxon>
        <taxon>organismal metagenomes</taxon>
    </lineage>
</organism>
<proteinExistence type="predicted"/>
<feature type="compositionally biased region" description="Low complexity" evidence="1">
    <location>
        <begin position="44"/>
        <end position="68"/>
    </location>
</feature>
<dbReference type="EMBL" id="MN740854">
    <property type="protein sequence ID" value="QHU15227.1"/>
    <property type="molecule type" value="Genomic_DNA"/>
</dbReference>
<reference evidence="2" key="1">
    <citation type="journal article" date="2020" name="Nature">
        <title>Giant virus diversity and host interactions through global metagenomics.</title>
        <authorList>
            <person name="Schulz F."/>
            <person name="Roux S."/>
            <person name="Paez-Espino D."/>
            <person name="Jungbluth S."/>
            <person name="Walsh D.A."/>
            <person name="Denef V.J."/>
            <person name="McMahon K.D."/>
            <person name="Konstantinidis K.T."/>
            <person name="Eloe-Fadrosh E.A."/>
            <person name="Kyrpides N.C."/>
            <person name="Woyke T."/>
        </authorList>
    </citation>
    <scope>NUCLEOTIDE SEQUENCE</scope>
    <source>
        <strain evidence="2">GVMAG-S-1103017-68</strain>
    </source>
</reference>
<accession>A0A6C0KEN6</accession>
<dbReference type="AlphaFoldDB" id="A0A6C0KEN6"/>
<name>A0A6C0KEN6_9ZZZZ</name>